<protein>
    <recommendedName>
        <fullName evidence="4">DUF1552 domain-containing protein</fullName>
    </recommendedName>
</protein>
<keyword evidence="1" id="KW-0175">Coiled coil</keyword>
<name>A0A518G450_9BACT</name>
<evidence type="ECO:0000313" key="3">
    <source>
        <dbReference type="Proteomes" id="UP000318017"/>
    </source>
</evidence>
<dbReference type="RefSeq" id="WP_145076286.1">
    <property type="nucleotide sequence ID" value="NZ_CP036298.1"/>
</dbReference>
<dbReference type="EMBL" id="CP036298">
    <property type="protein sequence ID" value="QDV23374.1"/>
    <property type="molecule type" value="Genomic_DNA"/>
</dbReference>
<dbReference type="AlphaFoldDB" id="A0A518G450"/>
<feature type="coiled-coil region" evidence="1">
    <location>
        <begin position="221"/>
        <end position="248"/>
    </location>
</feature>
<accession>A0A518G450</accession>
<evidence type="ECO:0000313" key="2">
    <source>
        <dbReference type="EMBL" id="QDV23374.1"/>
    </source>
</evidence>
<dbReference type="OrthoDB" id="9146593at2"/>
<dbReference type="Pfam" id="PF07586">
    <property type="entry name" value="HXXSHH"/>
    <property type="match status" value="1"/>
</dbReference>
<keyword evidence="3" id="KW-1185">Reference proteome</keyword>
<proteinExistence type="predicted"/>
<organism evidence="2 3">
    <name type="scientific">Aureliella helgolandensis</name>
    <dbReference type="NCBI Taxonomy" id="2527968"/>
    <lineage>
        <taxon>Bacteria</taxon>
        <taxon>Pseudomonadati</taxon>
        <taxon>Planctomycetota</taxon>
        <taxon>Planctomycetia</taxon>
        <taxon>Pirellulales</taxon>
        <taxon>Pirellulaceae</taxon>
        <taxon>Aureliella</taxon>
    </lineage>
</organism>
<gene>
    <name evidence="2" type="ORF">Q31a_16720</name>
</gene>
<evidence type="ECO:0008006" key="4">
    <source>
        <dbReference type="Google" id="ProtNLM"/>
    </source>
</evidence>
<reference evidence="2 3" key="1">
    <citation type="submission" date="2019-02" db="EMBL/GenBank/DDBJ databases">
        <title>Deep-cultivation of Planctomycetes and their phenomic and genomic characterization uncovers novel biology.</title>
        <authorList>
            <person name="Wiegand S."/>
            <person name="Jogler M."/>
            <person name="Boedeker C."/>
            <person name="Pinto D."/>
            <person name="Vollmers J."/>
            <person name="Rivas-Marin E."/>
            <person name="Kohn T."/>
            <person name="Peeters S.H."/>
            <person name="Heuer A."/>
            <person name="Rast P."/>
            <person name="Oberbeckmann S."/>
            <person name="Bunk B."/>
            <person name="Jeske O."/>
            <person name="Meyerdierks A."/>
            <person name="Storesund J.E."/>
            <person name="Kallscheuer N."/>
            <person name="Luecker S."/>
            <person name="Lage O.M."/>
            <person name="Pohl T."/>
            <person name="Merkel B.J."/>
            <person name="Hornburger P."/>
            <person name="Mueller R.-W."/>
            <person name="Bruemmer F."/>
            <person name="Labrenz M."/>
            <person name="Spormann A.M."/>
            <person name="Op den Camp H."/>
            <person name="Overmann J."/>
            <person name="Amann R."/>
            <person name="Jetten M.S.M."/>
            <person name="Mascher T."/>
            <person name="Medema M.H."/>
            <person name="Devos D.P."/>
            <person name="Kaster A.-K."/>
            <person name="Ovreas L."/>
            <person name="Rohde M."/>
            <person name="Galperin M.Y."/>
            <person name="Jogler C."/>
        </authorList>
    </citation>
    <scope>NUCLEOTIDE SEQUENCE [LARGE SCALE GENOMIC DNA]</scope>
    <source>
        <strain evidence="2 3">Q31a</strain>
    </source>
</reference>
<evidence type="ECO:0000256" key="1">
    <source>
        <dbReference type="SAM" id="Coils"/>
    </source>
</evidence>
<dbReference type="Proteomes" id="UP000318017">
    <property type="component" value="Chromosome"/>
</dbReference>
<dbReference type="InterPro" id="IPR011447">
    <property type="entry name" value="DUF1552"/>
</dbReference>
<sequence length="463" mass="51961">MNFSILDRRSFLHGTGVALALPWFESFAADLPSVSTPRKRLACFYVPDGVPMPRREDPAFEDWSWFPHTDGDDYRFTKCLEPLETLRKEITVFSGLSHPAVRNVHGHSNADQFLTGADTGGRGDYENSISMDQVFAAQIGGQTRHESLVMSTDGGTGSPRGIQTMSFNRQGRPIPAENRPKRVFDQLFVTSSQQAARQLAAELSALDPLLEDARSLKRRLSQNDQETLEQYLQSVRETEQKLEKAKEWLNVPLPTVNADHLNLEITPEDPRNYLRTMFELVFLAFHADMTRTVTYQIGRENGVGISDGLARAVGHNLTHMLSHWVKKPGGWENFGTYHRFLCDEFGRFLTRLKSTPEPGGHGSMLDNTLCLYGSASSAFHMSQNYPLILAGGERMGIRQGQYLRYGTVDQEAISGFASDSVWKADMKHEEEPTGRLLLTMLQQLGVEIKEFAGCSQVLPEMLV</sequence>
<dbReference type="KEGG" id="ahel:Q31a_16720"/>